<keyword evidence="1" id="KW-1133">Transmembrane helix</keyword>
<feature type="transmembrane region" description="Helical" evidence="1">
    <location>
        <begin position="64"/>
        <end position="80"/>
    </location>
</feature>
<name>A0ABT9A4E7_9BACT</name>
<protein>
    <submittedName>
        <fullName evidence="2">Uncharacterized protein</fullName>
    </submittedName>
</protein>
<gene>
    <name evidence="2" type="ORF">Q5H92_00010</name>
</gene>
<dbReference type="EMBL" id="JAUQSX010000001">
    <property type="protein sequence ID" value="MDO7844721.1"/>
    <property type="molecule type" value="Genomic_DNA"/>
</dbReference>
<feature type="transmembrane region" description="Helical" evidence="1">
    <location>
        <begin position="92"/>
        <end position="111"/>
    </location>
</feature>
<proteinExistence type="predicted"/>
<keyword evidence="1" id="KW-0472">Membrane</keyword>
<evidence type="ECO:0000313" key="3">
    <source>
        <dbReference type="Proteomes" id="UP001167796"/>
    </source>
</evidence>
<organism evidence="2 3">
    <name type="scientific">Hymenobacter mellowenesis</name>
    <dbReference type="NCBI Taxonomy" id="3063995"/>
    <lineage>
        <taxon>Bacteria</taxon>
        <taxon>Pseudomonadati</taxon>
        <taxon>Bacteroidota</taxon>
        <taxon>Cytophagia</taxon>
        <taxon>Cytophagales</taxon>
        <taxon>Hymenobacteraceae</taxon>
        <taxon>Hymenobacter</taxon>
    </lineage>
</organism>
<evidence type="ECO:0000313" key="2">
    <source>
        <dbReference type="EMBL" id="MDO7844721.1"/>
    </source>
</evidence>
<comment type="caution">
    <text evidence="2">The sequence shown here is derived from an EMBL/GenBank/DDBJ whole genome shotgun (WGS) entry which is preliminary data.</text>
</comment>
<sequence length="225" mass="25051">MLLSLLGLVGAVALYFFLLSALPPRLRADQMRWPLRWAHGTSSAIVLASCLLSWATGWSLRHPWLWLAVLLASGLAAGLRRKLDLVPVWGRFLTTVQASVVPCAAFLFLLAGPGTRCYRDAHLSLEFVQDTGGFTNITTTCIKLYRPQWVFFEEYSGRVSPGPASPYGDPSFHNEYGPPRPGATGIWTRSWWDSVTEVTLDARQRRGTIFQGPESYEAAQTPFTF</sequence>
<evidence type="ECO:0000256" key="1">
    <source>
        <dbReference type="SAM" id="Phobius"/>
    </source>
</evidence>
<keyword evidence="3" id="KW-1185">Reference proteome</keyword>
<dbReference type="Proteomes" id="UP001167796">
    <property type="component" value="Unassembled WGS sequence"/>
</dbReference>
<accession>A0ABT9A4E7</accession>
<dbReference type="RefSeq" id="WP_305009374.1">
    <property type="nucleotide sequence ID" value="NZ_JAUQSX010000001.1"/>
</dbReference>
<keyword evidence="1" id="KW-0812">Transmembrane</keyword>
<feature type="transmembrane region" description="Helical" evidence="1">
    <location>
        <begin position="38"/>
        <end position="57"/>
    </location>
</feature>
<reference evidence="2" key="1">
    <citation type="submission" date="2023-07" db="EMBL/GenBank/DDBJ databases">
        <authorList>
            <person name="Kim M.K."/>
        </authorList>
    </citation>
    <scope>NUCLEOTIDE SEQUENCE</scope>
    <source>
        <strain evidence="2">M29</strain>
    </source>
</reference>